<dbReference type="InterPro" id="IPR049449">
    <property type="entry name" value="TesB_ACOT8-like_N"/>
</dbReference>
<dbReference type="EMBL" id="VIWT01000001">
    <property type="protein sequence ID" value="TWF96815.1"/>
    <property type="molecule type" value="Genomic_DNA"/>
</dbReference>
<evidence type="ECO:0000256" key="1">
    <source>
        <dbReference type="SAM" id="MobiDB-lite"/>
    </source>
</evidence>
<dbReference type="InterPro" id="IPR042171">
    <property type="entry name" value="Acyl-CoA_hotdog"/>
</dbReference>
<dbReference type="Proteomes" id="UP000317940">
    <property type="component" value="Unassembled WGS sequence"/>
</dbReference>
<dbReference type="OrthoDB" id="1413770at2"/>
<name>A0A561UBT5_9ACTN</name>
<accession>A0A561UBT5</accession>
<dbReference type="Pfam" id="PF20789">
    <property type="entry name" value="4HBT_3C"/>
    <property type="match status" value="1"/>
</dbReference>
<evidence type="ECO:0000313" key="5">
    <source>
        <dbReference type="Proteomes" id="UP000317940"/>
    </source>
</evidence>
<feature type="compositionally biased region" description="Polar residues" evidence="1">
    <location>
        <begin position="1"/>
        <end position="10"/>
    </location>
</feature>
<evidence type="ECO:0000259" key="2">
    <source>
        <dbReference type="Pfam" id="PF13622"/>
    </source>
</evidence>
<organism evidence="4 5">
    <name type="scientific">Kitasatospora viridis</name>
    <dbReference type="NCBI Taxonomy" id="281105"/>
    <lineage>
        <taxon>Bacteria</taxon>
        <taxon>Bacillati</taxon>
        <taxon>Actinomycetota</taxon>
        <taxon>Actinomycetes</taxon>
        <taxon>Kitasatosporales</taxon>
        <taxon>Streptomycetaceae</taxon>
        <taxon>Kitasatospora</taxon>
    </lineage>
</organism>
<dbReference type="Pfam" id="PF13622">
    <property type="entry name" value="4HBT_3"/>
    <property type="match status" value="1"/>
</dbReference>
<feature type="domain" description="Acyl-CoA thioesterase-like C-terminal" evidence="3">
    <location>
        <begin position="151"/>
        <end position="279"/>
    </location>
</feature>
<feature type="region of interest" description="Disordered" evidence="1">
    <location>
        <begin position="1"/>
        <end position="53"/>
    </location>
</feature>
<evidence type="ECO:0000259" key="3">
    <source>
        <dbReference type="Pfam" id="PF20789"/>
    </source>
</evidence>
<protein>
    <submittedName>
        <fullName evidence="4">Thioesterase superfamily protein</fullName>
    </submittedName>
</protein>
<sequence>MTADQPNQPDQADRADRLGVTTEESFYRDLGGGRFESTGATAGPWNAKAQHAGPPSALLGRALERHQPRPGMRIARITLEVPYPVPVGELAVEARTVRGGARTELLEAELTSQGRPVMLARAWRVAASPEDTPALRPEPGPAALPAPHPVTAAPGTLTDGYVSAMEWRFQEGSAGFTTPGPGAAWVRQRIPLVAGEEDTPLTRALTVADSNWAIAFELDHVRRLVINTDVTLALHRDPVGEWLSLTSATAASPAGSAIASGRLDDRSGDCGRVLQTLLVAER</sequence>
<evidence type="ECO:0000313" key="4">
    <source>
        <dbReference type="EMBL" id="TWF96815.1"/>
    </source>
</evidence>
<comment type="caution">
    <text evidence="4">The sequence shown here is derived from an EMBL/GenBank/DDBJ whole genome shotgun (WGS) entry which is preliminary data.</text>
</comment>
<reference evidence="4 5" key="1">
    <citation type="submission" date="2019-06" db="EMBL/GenBank/DDBJ databases">
        <title>Sequencing the genomes of 1000 actinobacteria strains.</title>
        <authorList>
            <person name="Klenk H.-P."/>
        </authorList>
    </citation>
    <scope>NUCLEOTIDE SEQUENCE [LARGE SCALE GENOMIC DNA]</scope>
    <source>
        <strain evidence="4 5">DSM 44826</strain>
    </source>
</reference>
<feature type="domain" description="Acyl-CoA thioesterase-like N-terminal HotDog" evidence="2">
    <location>
        <begin position="42"/>
        <end position="124"/>
    </location>
</feature>
<proteinExistence type="predicted"/>
<gene>
    <name evidence="4" type="ORF">FHX73_11588</name>
</gene>
<dbReference type="AlphaFoldDB" id="A0A561UBT5"/>
<dbReference type="InterPro" id="IPR049450">
    <property type="entry name" value="ACOT8-like_C"/>
</dbReference>
<dbReference type="Gene3D" id="2.40.160.210">
    <property type="entry name" value="Acyl-CoA thioesterase, double hotdog domain"/>
    <property type="match status" value="1"/>
</dbReference>
<keyword evidence="5" id="KW-1185">Reference proteome</keyword>